<dbReference type="GeneID" id="106165221"/>
<dbReference type="KEGG" id="lak:106165221"/>
<evidence type="ECO:0000313" key="3">
    <source>
        <dbReference type="Proteomes" id="UP000085678"/>
    </source>
</evidence>
<dbReference type="PROSITE" id="PS50222">
    <property type="entry name" value="EF_HAND_2"/>
    <property type="match status" value="2"/>
</dbReference>
<dbReference type="Proteomes" id="UP000085678">
    <property type="component" value="Unplaced"/>
</dbReference>
<accession>A0A1S3ILL6</accession>
<feature type="domain" description="EF-hand" evidence="2">
    <location>
        <begin position="228"/>
        <end position="263"/>
    </location>
</feature>
<dbReference type="SMART" id="SM00054">
    <property type="entry name" value="EFh"/>
    <property type="match status" value="3"/>
</dbReference>
<dbReference type="GO" id="GO:0005509">
    <property type="term" value="F:calcium ion binding"/>
    <property type="evidence" value="ECO:0007669"/>
    <property type="project" value="InterPro"/>
</dbReference>
<dbReference type="Gene3D" id="1.10.238.10">
    <property type="entry name" value="EF-hand"/>
    <property type="match status" value="1"/>
</dbReference>
<dbReference type="OrthoDB" id="120976at2759"/>
<dbReference type="RefSeq" id="XP_013398786.1">
    <property type="nucleotide sequence ID" value="XM_013543332.1"/>
</dbReference>
<dbReference type="PROSITE" id="PS00018">
    <property type="entry name" value="EF_HAND_1"/>
    <property type="match status" value="2"/>
</dbReference>
<reference evidence="4" key="1">
    <citation type="submission" date="2025-08" db="UniProtKB">
        <authorList>
            <consortium name="RefSeq"/>
        </authorList>
    </citation>
    <scope>IDENTIFICATION</scope>
    <source>
        <tissue evidence="4">Gonads</tissue>
    </source>
</reference>
<evidence type="ECO:0000313" key="4">
    <source>
        <dbReference type="RefSeq" id="XP_013398786.1"/>
    </source>
</evidence>
<organism evidence="3 4">
    <name type="scientific">Lingula anatina</name>
    <name type="common">Brachiopod</name>
    <name type="synonym">Lingula unguis</name>
    <dbReference type="NCBI Taxonomy" id="7574"/>
    <lineage>
        <taxon>Eukaryota</taxon>
        <taxon>Metazoa</taxon>
        <taxon>Spiralia</taxon>
        <taxon>Lophotrochozoa</taxon>
        <taxon>Brachiopoda</taxon>
        <taxon>Linguliformea</taxon>
        <taxon>Lingulata</taxon>
        <taxon>Lingulida</taxon>
        <taxon>Linguloidea</taxon>
        <taxon>Lingulidae</taxon>
        <taxon>Lingula</taxon>
    </lineage>
</organism>
<keyword evidence="1" id="KW-0106">Calcium</keyword>
<dbReference type="InterPro" id="IPR011992">
    <property type="entry name" value="EF-hand-dom_pair"/>
</dbReference>
<gene>
    <name evidence="4" type="primary">LOC106165221</name>
</gene>
<dbReference type="InterPro" id="IPR018247">
    <property type="entry name" value="EF_Hand_1_Ca_BS"/>
</dbReference>
<dbReference type="SUPFAM" id="SSF47473">
    <property type="entry name" value="EF-hand"/>
    <property type="match status" value="1"/>
</dbReference>
<protein>
    <submittedName>
        <fullName evidence="4">Sarcoplasmic calcium-binding protein-like</fullName>
    </submittedName>
</protein>
<evidence type="ECO:0000259" key="2">
    <source>
        <dbReference type="PROSITE" id="PS50222"/>
    </source>
</evidence>
<dbReference type="InterPro" id="IPR002048">
    <property type="entry name" value="EF_hand_dom"/>
</dbReference>
<name>A0A1S3ILL6_LINAN</name>
<feature type="domain" description="EF-hand" evidence="2">
    <location>
        <begin position="102"/>
        <end position="137"/>
    </location>
</feature>
<sequence length="264" mass="30448">MLRFHIYNSGTSLFSAFTMSRITIPIRRLTTVMRPVECRLAIPFQPERRLGKTNYSSPSWICRNGFELGFPRFSQPSRGLVNIPLRVQKMPVEYPLLTGSEHWKRKMRSVFMSLDSNKDGILSRKDMVLSAKRSIQHLNLKEDKLKDVLKLRLYIWETSMGKNAKGEIAEEISFEEFVQNRILAFNDMQARQEIMAHIISVEFNTMDTDGDGLISSKEHAIFCESLNIPPDQSKKIFALIDSNKDGLITMEEFGQSLCDFWLGE</sequence>
<proteinExistence type="predicted"/>
<keyword evidence="3" id="KW-1185">Reference proteome</keyword>
<dbReference type="AlphaFoldDB" id="A0A1S3ILL6"/>
<evidence type="ECO:0000256" key="1">
    <source>
        <dbReference type="ARBA" id="ARBA00022837"/>
    </source>
</evidence>
<dbReference type="Pfam" id="PF13499">
    <property type="entry name" value="EF-hand_7"/>
    <property type="match status" value="1"/>
</dbReference>
<dbReference type="InParanoid" id="A0A1S3ILL6"/>